<evidence type="ECO:0000259" key="9">
    <source>
        <dbReference type="Pfam" id="PF07730"/>
    </source>
</evidence>
<reference evidence="11 12" key="1">
    <citation type="submission" date="2017-06" db="EMBL/GenBank/DDBJ databases">
        <authorList>
            <person name="Kim H.J."/>
            <person name="Triplett B.A."/>
        </authorList>
    </citation>
    <scope>NUCLEOTIDE SEQUENCE [LARGE SCALE GENOMIC DNA]</scope>
    <source>
        <strain evidence="11 12">DSM 43151</strain>
    </source>
</reference>
<dbReference type="Proteomes" id="UP000198415">
    <property type="component" value="Unassembled WGS sequence"/>
</dbReference>
<sequence>MKIGTGGRAAVDAAAAVAAGVFTIVMLFQGGLGGDGGGYRPLDSIGVLLTLASAAPLAWSRRAPGVTFGVSAAATLGLIALDYPLDVPPALLIATYTLAEAVGGGATPHRRLLAAASVAAFLPSTVALMLLNDRSVRPLSSGMVAWATMFALVWTAGDRSRLRRERIAELEEHARLRELDLAAQRRLAAAQERTRIARELHDSAGHAINVILVQAGAARLLHERDPRRSRQAIETIEEVAHATIADIDRLVHALREESGPADPAPADTAALEQLVDRHRAGGLQVSTVFDGAPRGLPSGVAWAAYRILQEALTNAARYGSGEVDVRMSYGPAAVEIVVSNPVGGREQPGGGLGIVGMRERAALLDGTLEAGTVDAGMFRLRARLPYDPPVTVGALA</sequence>
<keyword evidence="4" id="KW-0808">Transferase</keyword>
<keyword evidence="3" id="KW-0597">Phosphoprotein</keyword>
<name>A0A239DH43_9ACTN</name>
<dbReference type="SUPFAM" id="SSF55874">
    <property type="entry name" value="ATPase domain of HSP90 chaperone/DNA topoisomerase II/histidine kinase"/>
    <property type="match status" value="1"/>
</dbReference>
<dbReference type="Gene3D" id="3.30.565.10">
    <property type="entry name" value="Histidine kinase-like ATPase, C-terminal domain"/>
    <property type="match status" value="1"/>
</dbReference>
<evidence type="ECO:0000256" key="5">
    <source>
        <dbReference type="ARBA" id="ARBA00022741"/>
    </source>
</evidence>
<dbReference type="GO" id="GO:0005524">
    <property type="term" value="F:ATP binding"/>
    <property type="evidence" value="ECO:0007669"/>
    <property type="project" value="UniProtKB-KW"/>
</dbReference>
<evidence type="ECO:0000256" key="8">
    <source>
        <dbReference type="ARBA" id="ARBA00023012"/>
    </source>
</evidence>
<dbReference type="CDD" id="cd16917">
    <property type="entry name" value="HATPase_UhpB-NarQ-NarX-like"/>
    <property type="match status" value="1"/>
</dbReference>
<keyword evidence="12" id="KW-1185">Reference proteome</keyword>
<dbReference type="Pfam" id="PF07730">
    <property type="entry name" value="HisKA_3"/>
    <property type="match status" value="1"/>
</dbReference>
<evidence type="ECO:0000256" key="6">
    <source>
        <dbReference type="ARBA" id="ARBA00022777"/>
    </source>
</evidence>
<dbReference type="PANTHER" id="PTHR24421:SF10">
    <property type="entry name" value="NITRATE_NITRITE SENSOR PROTEIN NARQ"/>
    <property type="match status" value="1"/>
</dbReference>
<gene>
    <name evidence="11" type="ORF">SAMN06264365_113167</name>
</gene>
<dbReference type="InterPro" id="IPR036890">
    <property type="entry name" value="HATPase_C_sf"/>
</dbReference>
<dbReference type="InterPro" id="IPR055558">
    <property type="entry name" value="DUF7134"/>
</dbReference>
<dbReference type="GO" id="GO:0000155">
    <property type="term" value="F:phosphorelay sensor kinase activity"/>
    <property type="evidence" value="ECO:0007669"/>
    <property type="project" value="InterPro"/>
</dbReference>
<keyword evidence="7" id="KW-0067">ATP-binding</keyword>
<evidence type="ECO:0000256" key="4">
    <source>
        <dbReference type="ARBA" id="ARBA00022679"/>
    </source>
</evidence>
<dbReference type="GO" id="GO:0046983">
    <property type="term" value="F:protein dimerization activity"/>
    <property type="evidence" value="ECO:0007669"/>
    <property type="project" value="InterPro"/>
</dbReference>
<evidence type="ECO:0000313" key="11">
    <source>
        <dbReference type="EMBL" id="SNS31736.1"/>
    </source>
</evidence>
<dbReference type="InterPro" id="IPR050482">
    <property type="entry name" value="Sensor_HK_TwoCompSys"/>
</dbReference>
<evidence type="ECO:0000256" key="7">
    <source>
        <dbReference type="ARBA" id="ARBA00022840"/>
    </source>
</evidence>
<evidence type="ECO:0000259" key="10">
    <source>
        <dbReference type="Pfam" id="PF23539"/>
    </source>
</evidence>
<proteinExistence type="predicted"/>
<comment type="catalytic activity">
    <reaction evidence="1">
        <text>ATP + protein L-histidine = ADP + protein N-phospho-L-histidine.</text>
        <dbReference type="EC" id="2.7.13.3"/>
    </reaction>
</comment>
<dbReference type="EC" id="2.7.13.3" evidence="2"/>
<evidence type="ECO:0000256" key="2">
    <source>
        <dbReference type="ARBA" id="ARBA00012438"/>
    </source>
</evidence>
<dbReference type="InterPro" id="IPR011712">
    <property type="entry name" value="Sig_transdc_His_kin_sub3_dim/P"/>
</dbReference>
<evidence type="ECO:0000313" key="12">
    <source>
        <dbReference type="Proteomes" id="UP000198415"/>
    </source>
</evidence>
<dbReference type="Gene3D" id="1.20.5.1930">
    <property type="match status" value="1"/>
</dbReference>
<evidence type="ECO:0000256" key="1">
    <source>
        <dbReference type="ARBA" id="ARBA00000085"/>
    </source>
</evidence>
<dbReference type="AlphaFoldDB" id="A0A239DH43"/>
<dbReference type="EMBL" id="FZNR01000013">
    <property type="protein sequence ID" value="SNS31736.1"/>
    <property type="molecule type" value="Genomic_DNA"/>
</dbReference>
<keyword evidence="6 11" id="KW-0418">Kinase</keyword>
<feature type="domain" description="DUF7134" evidence="10">
    <location>
        <begin position="8"/>
        <end position="164"/>
    </location>
</feature>
<organism evidence="11 12">
    <name type="scientific">Actinoplanes regularis</name>
    <dbReference type="NCBI Taxonomy" id="52697"/>
    <lineage>
        <taxon>Bacteria</taxon>
        <taxon>Bacillati</taxon>
        <taxon>Actinomycetota</taxon>
        <taxon>Actinomycetes</taxon>
        <taxon>Micromonosporales</taxon>
        <taxon>Micromonosporaceae</taxon>
        <taxon>Actinoplanes</taxon>
    </lineage>
</organism>
<feature type="domain" description="Signal transduction histidine kinase subgroup 3 dimerisation and phosphoacceptor" evidence="9">
    <location>
        <begin position="192"/>
        <end position="257"/>
    </location>
</feature>
<dbReference type="Pfam" id="PF23539">
    <property type="entry name" value="DUF7134"/>
    <property type="match status" value="1"/>
</dbReference>
<accession>A0A239DH43</accession>
<dbReference type="PANTHER" id="PTHR24421">
    <property type="entry name" value="NITRATE/NITRITE SENSOR PROTEIN NARX-RELATED"/>
    <property type="match status" value="1"/>
</dbReference>
<protein>
    <recommendedName>
        <fullName evidence="2">histidine kinase</fullName>
        <ecNumber evidence="2">2.7.13.3</ecNumber>
    </recommendedName>
</protein>
<evidence type="ECO:0000256" key="3">
    <source>
        <dbReference type="ARBA" id="ARBA00022553"/>
    </source>
</evidence>
<keyword evidence="5" id="KW-0547">Nucleotide-binding</keyword>
<dbReference type="GO" id="GO:0016020">
    <property type="term" value="C:membrane"/>
    <property type="evidence" value="ECO:0007669"/>
    <property type="project" value="InterPro"/>
</dbReference>
<keyword evidence="8" id="KW-0902">Two-component regulatory system</keyword>